<dbReference type="SMART" id="SM00387">
    <property type="entry name" value="HATPase_c"/>
    <property type="match status" value="1"/>
</dbReference>
<dbReference type="OrthoDB" id="8872837at2"/>
<evidence type="ECO:0000256" key="8">
    <source>
        <dbReference type="ARBA" id="ARBA00023012"/>
    </source>
</evidence>
<keyword evidence="14" id="KW-1185">Reference proteome</keyword>
<dbReference type="InterPro" id="IPR003594">
    <property type="entry name" value="HATPase_dom"/>
</dbReference>
<evidence type="ECO:0000256" key="4">
    <source>
        <dbReference type="ARBA" id="ARBA00022679"/>
    </source>
</evidence>
<dbReference type="Proteomes" id="UP000054978">
    <property type="component" value="Unassembled WGS sequence"/>
</dbReference>
<feature type="domain" description="PAS" evidence="11">
    <location>
        <begin position="116"/>
        <end position="161"/>
    </location>
</feature>
<dbReference type="Pfam" id="PF00512">
    <property type="entry name" value="HisKA"/>
    <property type="match status" value="1"/>
</dbReference>
<evidence type="ECO:0000313" key="13">
    <source>
        <dbReference type="EMBL" id="SAK44314.1"/>
    </source>
</evidence>
<evidence type="ECO:0000256" key="7">
    <source>
        <dbReference type="ARBA" id="ARBA00022840"/>
    </source>
</evidence>
<dbReference type="SMART" id="SM00388">
    <property type="entry name" value="HisKA"/>
    <property type="match status" value="1"/>
</dbReference>
<keyword evidence="3" id="KW-0597">Phosphoprotein</keyword>
<dbReference type="Pfam" id="PF02518">
    <property type="entry name" value="HATPase_c"/>
    <property type="match status" value="1"/>
</dbReference>
<dbReference type="NCBIfam" id="TIGR00229">
    <property type="entry name" value="sensory_box"/>
    <property type="match status" value="2"/>
</dbReference>
<keyword evidence="6" id="KW-0418">Kinase</keyword>
<keyword evidence="9" id="KW-0812">Transmembrane</keyword>
<dbReference type="SMART" id="SM00091">
    <property type="entry name" value="PAS"/>
    <property type="match status" value="3"/>
</dbReference>
<dbReference type="InterPro" id="IPR036890">
    <property type="entry name" value="HATPase_C_sf"/>
</dbReference>
<reference evidence="13" key="1">
    <citation type="submission" date="2016-01" db="EMBL/GenBank/DDBJ databases">
        <authorList>
            <person name="Peeters C."/>
        </authorList>
    </citation>
    <scope>NUCLEOTIDE SEQUENCE [LARGE SCALE GENOMIC DNA]</scope>
    <source>
        <strain evidence="13">LMG 29326</strain>
    </source>
</reference>
<dbReference type="PANTHER" id="PTHR43304:SF1">
    <property type="entry name" value="PAC DOMAIN-CONTAINING PROTEIN"/>
    <property type="match status" value="1"/>
</dbReference>
<dbReference type="Gene3D" id="3.30.450.20">
    <property type="entry name" value="PAS domain"/>
    <property type="match status" value="3"/>
</dbReference>
<dbReference type="CDD" id="cd00082">
    <property type="entry name" value="HisKA"/>
    <property type="match status" value="1"/>
</dbReference>
<evidence type="ECO:0000259" key="10">
    <source>
        <dbReference type="PROSITE" id="PS50109"/>
    </source>
</evidence>
<feature type="domain" description="PAC" evidence="12">
    <location>
        <begin position="188"/>
        <end position="240"/>
    </location>
</feature>
<dbReference type="PROSITE" id="PS50109">
    <property type="entry name" value="HIS_KIN"/>
    <property type="match status" value="1"/>
</dbReference>
<keyword evidence="8" id="KW-0902">Two-component regulatory system</keyword>
<dbReference type="GO" id="GO:0000155">
    <property type="term" value="F:phosphorelay sensor kinase activity"/>
    <property type="evidence" value="ECO:0007669"/>
    <property type="project" value="InterPro"/>
</dbReference>
<dbReference type="InterPro" id="IPR035965">
    <property type="entry name" value="PAS-like_dom_sf"/>
</dbReference>
<dbReference type="Gene3D" id="3.30.565.10">
    <property type="entry name" value="Histidine kinase-like ATPase, C-terminal domain"/>
    <property type="match status" value="1"/>
</dbReference>
<evidence type="ECO:0000256" key="2">
    <source>
        <dbReference type="ARBA" id="ARBA00012438"/>
    </source>
</evidence>
<feature type="domain" description="Histidine kinase" evidence="10">
    <location>
        <begin position="511"/>
        <end position="728"/>
    </location>
</feature>
<dbReference type="Gene3D" id="2.10.70.100">
    <property type="match status" value="1"/>
</dbReference>
<feature type="domain" description="PAC" evidence="12">
    <location>
        <begin position="313"/>
        <end position="365"/>
    </location>
</feature>
<keyword evidence="9" id="KW-1133">Transmembrane helix</keyword>
<dbReference type="InterPro" id="IPR052162">
    <property type="entry name" value="Sensor_kinase/Photoreceptor"/>
</dbReference>
<comment type="caution">
    <text evidence="13">The sequence shown here is derived from an EMBL/GenBank/DDBJ whole genome shotgun (WGS) entry which is preliminary data.</text>
</comment>
<accession>A0A157ZFL5</accession>
<feature type="transmembrane region" description="Helical" evidence="9">
    <location>
        <begin position="61"/>
        <end position="79"/>
    </location>
</feature>
<evidence type="ECO:0000313" key="14">
    <source>
        <dbReference type="Proteomes" id="UP000054978"/>
    </source>
</evidence>
<comment type="catalytic activity">
    <reaction evidence="1">
        <text>ATP + protein L-histidine = ADP + protein N-phospho-L-histidine.</text>
        <dbReference type="EC" id="2.7.13.3"/>
    </reaction>
</comment>
<evidence type="ECO:0000256" key="9">
    <source>
        <dbReference type="SAM" id="Phobius"/>
    </source>
</evidence>
<gene>
    <name evidence="13" type="ORF">AWB83_00537</name>
</gene>
<proteinExistence type="predicted"/>
<dbReference type="Gene3D" id="1.10.287.130">
    <property type="match status" value="1"/>
</dbReference>
<sequence>METFQSAPRAGRPDARIVSILAVVIGLAVFLIDALTPLDIAIAVLYVVVVLLVASTGNRTATVTTAWGCVLLTLIGFILSHDEQVSSGALARCAVSLVAIVTTAILTLRNQAATTKMQEQLELLNLTHDAIVAHDMNDRITFWNRGAEALYGFPAREALGQPIHRMTQSTSPVPHAQIRAELLRSGRWDGEITRVRHDGGEIVIASRAALLRDAKGMPRAVLATSNDITQRKRMEAELQRQREELRKTIDAIPGMVWSSSSDGRLIFINRRWNDLGVTLDEGGGDVWRTIVHPADFAQMQRDWQAAIAAGTPFENVSRIRGGDGLYRWMHLGAEPLRDATGAILRWYGVNTDIEARKQAEHALKRSEAFLLDAQRLSRTGSIATRLPAGTMWWSDEAYRIFDHSRDIAPSIDAILARTHPDDIAIVRGAHESAMSGAREIDVEHRLLLPDGSVKHVHFVAHRASTEADGDEYVGALMDVTETKLAQEALARSTAELAHVTRVTMLGELAASIAHEVTQPMAAIVTCGDAGLRWLGREKPDIAEAQQSITQMIRDARRASEVIARIRAMARKRDSQPATLEMNEIVGETIELVRRELARHRVEVRTDLAMPSPTVRCDRVQLQQVLINLIMNAAQAMSGVAGPRTLRIATGDSRGEPGYAEITVQDSGTGISEENARRLFDAFFTTKAEGMGMGLSICRSIIEAHGGRIWAEAPAEGGARLRFVLPENEGGDDEH</sequence>
<evidence type="ECO:0000259" key="12">
    <source>
        <dbReference type="PROSITE" id="PS50113"/>
    </source>
</evidence>
<dbReference type="PROSITE" id="PS50112">
    <property type="entry name" value="PAS"/>
    <property type="match status" value="1"/>
</dbReference>
<dbReference type="SUPFAM" id="SSF55785">
    <property type="entry name" value="PYP-like sensor domain (PAS domain)"/>
    <property type="match status" value="3"/>
</dbReference>
<keyword evidence="7" id="KW-0067">ATP-binding</keyword>
<organism evidence="13 14">
    <name type="scientific">Caballeronia ptereochthonis</name>
    <dbReference type="NCBI Taxonomy" id="1777144"/>
    <lineage>
        <taxon>Bacteria</taxon>
        <taxon>Pseudomonadati</taxon>
        <taxon>Pseudomonadota</taxon>
        <taxon>Betaproteobacteria</taxon>
        <taxon>Burkholderiales</taxon>
        <taxon>Burkholderiaceae</taxon>
        <taxon>Caballeronia</taxon>
    </lineage>
</organism>
<dbReference type="InterPro" id="IPR036097">
    <property type="entry name" value="HisK_dim/P_sf"/>
</dbReference>
<dbReference type="InterPro" id="IPR013655">
    <property type="entry name" value="PAS_fold_3"/>
</dbReference>
<dbReference type="PANTHER" id="PTHR43304">
    <property type="entry name" value="PHYTOCHROME-LIKE PROTEIN CPH1"/>
    <property type="match status" value="1"/>
</dbReference>
<keyword evidence="9" id="KW-0472">Membrane</keyword>
<dbReference type="AlphaFoldDB" id="A0A157ZFL5"/>
<dbReference type="Pfam" id="PF08448">
    <property type="entry name" value="PAS_4"/>
    <property type="match status" value="1"/>
</dbReference>
<evidence type="ECO:0000256" key="1">
    <source>
        <dbReference type="ARBA" id="ARBA00000085"/>
    </source>
</evidence>
<dbReference type="InterPro" id="IPR000700">
    <property type="entry name" value="PAS-assoc_C"/>
</dbReference>
<dbReference type="InterPro" id="IPR005467">
    <property type="entry name" value="His_kinase_dom"/>
</dbReference>
<dbReference type="SMART" id="SM00086">
    <property type="entry name" value="PAC"/>
    <property type="match status" value="3"/>
</dbReference>
<keyword evidence="5" id="KW-0547">Nucleotide-binding</keyword>
<dbReference type="FunFam" id="3.30.565.10:FF:000042">
    <property type="entry name" value="Two-component sensor histidine kinase KdpD"/>
    <property type="match status" value="1"/>
</dbReference>
<feature type="domain" description="PAC" evidence="12">
    <location>
        <begin position="440"/>
        <end position="491"/>
    </location>
</feature>
<dbReference type="Pfam" id="PF08447">
    <property type="entry name" value="PAS_3"/>
    <property type="match status" value="2"/>
</dbReference>
<evidence type="ECO:0000256" key="6">
    <source>
        <dbReference type="ARBA" id="ARBA00022777"/>
    </source>
</evidence>
<evidence type="ECO:0000256" key="5">
    <source>
        <dbReference type="ARBA" id="ARBA00022741"/>
    </source>
</evidence>
<dbReference type="SUPFAM" id="SSF55874">
    <property type="entry name" value="ATPase domain of HSP90 chaperone/DNA topoisomerase II/histidine kinase"/>
    <property type="match status" value="1"/>
</dbReference>
<dbReference type="PRINTS" id="PR00344">
    <property type="entry name" value="BCTRLSENSOR"/>
</dbReference>
<protein>
    <recommendedName>
        <fullName evidence="2">histidine kinase</fullName>
        <ecNumber evidence="2">2.7.13.3</ecNumber>
    </recommendedName>
</protein>
<dbReference type="InterPro" id="IPR013656">
    <property type="entry name" value="PAS_4"/>
</dbReference>
<dbReference type="CDD" id="cd00130">
    <property type="entry name" value="PAS"/>
    <property type="match status" value="3"/>
</dbReference>
<dbReference type="InterPro" id="IPR003661">
    <property type="entry name" value="HisK_dim/P_dom"/>
</dbReference>
<dbReference type="EMBL" id="FCOB02000002">
    <property type="protein sequence ID" value="SAK44314.1"/>
    <property type="molecule type" value="Genomic_DNA"/>
</dbReference>
<evidence type="ECO:0000256" key="3">
    <source>
        <dbReference type="ARBA" id="ARBA00022553"/>
    </source>
</evidence>
<dbReference type="GO" id="GO:0005524">
    <property type="term" value="F:ATP binding"/>
    <property type="evidence" value="ECO:0007669"/>
    <property type="project" value="UniProtKB-KW"/>
</dbReference>
<dbReference type="STRING" id="1777144.AWB83_00537"/>
<dbReference type="InterPro" id="IPR004358">
    <property type="entry name" value="Sig_transdc_His_kin-like_C"/>
</dbReference>
<dbReference type="GO" id="GO:0042802">
    <property type="term" value="F:identical protein binding"/>
    <property type="evidence" value="ECO:0007669"/>
    <property type="project" value="UniProtKB-ARBA"/>
</dbReference>
<dbReference type="InterPro" id="IPR001610">
    <property type="entry name" value="PAC"/>
</dbReference>
<dbReference type="SUPFAM" id="SSF47384">
    <property type="entry name" value="Homodimeric domain of signal transducing histidine kinase"/>
    <property type="match status" value="1"/>
</dbReference>
<feature type="transmembrane region" description="Helical" evidence="9">
    <location>
        <begin position="85"/>
        <end position="108"/>
    </location>
</feature>
<feature type="transmembrane region" description="Helical" evidence="9">
    <location>
        <begin position="15"/>
        <end position="32"/>
    </location>
</feature>
<evidence type="ECO:0000259" key="11">
    <source>
        <dbReference type="PROSITE" id="PS50112"/>
    </source>
</evidence>
<name>A0A157ZFL5_9BURK</name>
<dbReference type="EC" id="2.7.13.3" evidence="2"/>
<dbReference type="RefSeq" id="WP_087042708.1">
    <property type="nucleotide sequence ID" value="NZ_FCOB02000002.1"/>
</dbReference>
<dbReference type="PROSITE" id="PS50113">
    <property type="entry name" value="PAC"/>
    <property type="match status" value="3"/>
</dbReference>
<keyword evidence="4" id="KW-0808">Transferase</keyword>
<dbReference type="InterPro" id="IPR000014">
    <property type="entry name" value="PAS"/>
</dbReference>